<feature type="region of interest" description="Disordered" evidence="1">
    <location>
        <begin position="73"/>
        <end position="111"/>
    </location>
</feature>
<evidence type="ECO:0000313" key="4">
    <source>
        <dbReference type="EMBL" id="OMH84605.1"/>
    </source>
</evidence>
<comment type="caution">
    <text evidence="4">The sequence shown here is derived from an EMBL/GenBank/DDBJ whole genome shotgun (WGS) entry which is preliminary data.</text>
</comment>
<dbReference type="OrthoDB" id="2157498at2759"/>
<keyword evidence="2" id="KW-0472">Membrane</keyword>
<keyword evidence="2" id="KW-0812">Transmembrane</keyword>
<dbReference type="EMBL" id="LSSK01000172">
    <property type="protein sequence ID" value="OMH84605.1"/>
    <property type="molecule type" value="Genomic_DNA"/>
</dbReference>
<feature type="transmembrane region" description="Helical" evidence="2">
    <location>
        <begin position="288"/>
        <end position="309"/>
    </location>
</feature>
<proteinExistence type="predicted"/>
<protein>
    <submittedName>
        <fullName evidence="4">Uncharacterized protein</fullName>
    </submittedName>
</protein>
<dbReference type="Proteomes" id="UP000188320">
    <property type="component" value="Unassembled WGS sequence"/>
</dbReference>
<keyword evidence="2" id="KW-1133">Transmembrane helix</keyword>
<reference evidence="4" key="2">
    <citation type="submission" date="2017-01" db="EMBL/GenBank/DDBJ databases">
        <authorList>
            <person name="Mah S.A."/>
            <person name="Swanson W.J."/>
            <person name="Moy G.W."/>
            <person name="Vacquier V.D."/>
        </authorList>
    </citation>
    <scope>NUCLEOTIDE SEQUENCE [LARGE SCALE GENOMIC DNA]</scope>
    <source>
        <strain evidence="4">COL-18-3</strain>
    </source>
</reference>
<evidence type="ECO:0000313" key="3">
    <source>
        <dbReference type="EMBL" id="OMH84487.1"/>
    </source>
</evidence>
<organism evidence="4 5">
    <name type="scientific">Zancudomyces culisetae</name>
    <name type="common">Gut fungus</name>
    <name type="synonym">Smittium culisetae</name>
    <dbReference type="NCBI Taxonomy" id="1213189"/>
    <lineage>
        <taxon>Eukaryota</taxon>
        <taxon>Fungi</taxon>
        <taxon>Fungi incertae sedis</taxon>
        <taxon>Zoopagomycota</taxon>
        <taxon>Kickxellomycotina</taxon>
        <taxon>Harpellomycetes</taxon>
        <taxon>Harpellales</taxon>
        <taxon>Legeriomycetaceae</taxon>
        <taxon>Zancudomyces</taxon>
    </lineage>
</organism>
<feature type="region of interest" description="Disordered" evidence="1">
    <location>
        <begin position="19"/>
        <end position="51"/>
    </location>
</feature>
<feature type="compositionally biased region" description="Polar residues" evidence="1">
    <location>
        <begin position="36"/>
        <end position="48"/>
    </location>
</feature>
<evidence type="ECO:0000256" key="1">
    <source>
        <dbReference type="SAM" id="MobiDB-lite"/>
    </source>
</evidence>
<reference evidence="5" key="1">
    <citation type="submission" date="2017-01" db="EMBL/GenBank/DDBJ databases">
        <authorList>
            <person name="Wang Y."/>
            <person name="White M."/>
            <person name="Kvist S."/>
            <person name="Moncalvo J.-M."/>
        </authorList>
    </citation>
    <scope>NUCLEOTIDE SEQUENCE [LARGE SCALE GENOMIC DNA]</scope>
    <source>
        <strain evidence="5">COL-18-3</strain>
    </source>
</reference>
<name>A0A1R1PUE6_ZANCU</name>
<accession>A0A1R1PUE6</accession>
<evidence type="ECO:0000313" key="5">
    <source>
        <dbReference type="Proteomes" id="UP000188320"/>
    </source>
</evidence>
<keyword evidence="5" id="KW-1185">Reference proteome</keyword>
<sequence>MRAVGNIATATKNRALSLIPKRKTTNEQPVEINGAKNDSQISTDNSRQGRYKSTIHQNRATLQKHNHNDEEVFTIGNGSETSQTQSQSTSKSEKSSKSTKNNEGLKNYPDHVLYPDKYTLQDNEKSTRNNATMNKMDPKTFYNKQHALEKRGESIYSDNTAEINMRVRKRRTKREPYPTSDMLEIADFRPSRAKKKVNSRVLREEIGHDFYNRNENGMTQYLSNVETINESSIYKQDFKRIESVSSSLSIFKSHLSDHLLDPQFYAPPVYTRDRSKLFISSDPDTTPLYGYALLAFTVFTMVTFLYALFFSKMLPDTGNVVSR</sequence>
<dbReference type="AlphaFoldDB" id="A0A1R1PUE6"/>
<gene>
    <name evidence="4" type="ORF">AX774_g1854</name>
    <name evidence="3" type="ORF">AX774_g2007</name>
</gene>
<dbReference type="EMBL" id="LSSK01000190">
    <property type="protein sequence ID" value="OMH84487.1"/>
    <property type="molecule type" value="Genomic_DNA"/>
</dbReference>
<feature type="compositionally biased region" description="Low complexity" evidence="1">
    <location>
        <begin position="76"/>
        <end position="90"/>
    </location>
</feature>
<evidence type="ECO:0000256" key="2">
    <source>
        <dbReference type="SAM" id="Phobius"/>
    </source>
</evidence>